<name>L8WZZ2_THACA</name>
<dbReference type="CDD" id="cd01714">
    <property type="entry name" value="ETF_beta"/>
    <property type="match status" value="1"/>
</dbReference>
<comment type="function">
    <text evidence="5">The electron transfer flavoprotein serves as a specific electron acceptor for several dehydrogenases, including five acyl-CoA dehydrogenases, glutaryl-CoA and sarcosine dehydrogenase. It transfers the electrons to the main mitochondrial respiratory chain via ETF-ubiquinone oxidoreductase (ETF dehydrogenase).</text>
</comment>
<dbReference type="OMA" id="ADLNEWD"/>
<evidence type="ECO:0000256" key="4">
    <source>
        <dbReference type="ARBA" id="ARBA00022982"/>
    </source>
</evidence>
<dbReference type="InterPro" id="IPR014730">
    <property type="entry name" value="ETF_a/b_N"/>
</dbReference>
<dbReference type="Proteomes" id="UP000011668">
    <property type="component" value="Unassembled WGS sequence"/>
</dbReference>
<comment type="subcellular location">
    <subcellularLocation>
        <location evidence="1">Mitochondrion matrix</location>
    </subcellularLocation>
</comment>
<gene>
    <name evidence="8" type="ORF">AG1IA_03642</name>
</gene>
<evidence type="ECO:0000256" key="2">
    <source>
        <dbReference type="ARBA" id="ARBA00007557"/>
    </source>
</evidence>
<dbReference type="Gene3D" id="3.40.50.620">
    <property type="entry name" value="HUPs"/>
    <property type="match status" value="1"/>
</dbReference>
<dbReference type="AlphaFoldDB" id="L8WZZ2"/>
<dbReference type="InterPro" id="IPR033948">
    <property type="entry name" value="ETF_beta_N"/>
</dbReference>
<evidence type="ECO:0000313" key="9">
    <source>
        <dbReference type="Proteomes" id="UP000011668"/>
    </source>
</evidence>
<evidence type="ECO:0000313" key="8">
    <source>
        <dbReference type="EMBL" id="ELU42328.1"/>
    </source>
</evidence>
<dbReference type="PROSITE" id="PS01065">
    <property type="entry name" value="ETF_BETA"/>
    <property type="match status" value="1"/>
</dbReference>
<dbReference type="GO" id="GO:0033539">
    <property type="term" value="P:fatty acid beta-oxidation using acyl-CoA dehydrogenase"/>
    <property type="evidence" value="ECO:0007669"/>
    <property type="project" value="TreeGrafter"/>
</dbReference>
<evidence type="ECO:0000256" key="6">
    <source>
        <dbReference type="ARBA" id="ARBA00070315"/>
    </source>
</evidence>
<sequence length="331" mass="36503">MRPSAINRLKVLVPVKRCVDYAVKIRVVNNAVDTNVKHSMNPFDEIAVEEAVRLREKMGEKIETITALTIGPTKSQETLRTALAMGADTGIHVEIPESSSPEPLGIAKTIAALIKRDKPDIVIMGKQAIDGDQGMTGQMLAGLLEWPQGTQASKVVIRDGEKEVDVTREIDGGSETVRLALPTIITTDLSKCFRLNKGDLDQTLLEPRYASLPNIMKAKKKKIEKVTPESLGVDLAPVLETVGVSEPPKRVGGGKVRRLKRDLRPSRYSLDLTRILNSDIQPYVDPHNQMRVLPDVISSYDSASCYSQTKAVLVEREQIDTVIVPQLARHF</sequence>
<dbReference type="GO" id="GO:0009063">
    <property type="term" value="P:amino acid catabolic process"/>
    <property type="evidence" value="ECO:0007669"/>
    <property type="project" value="TreeGrafter"/>
</dbReference>
<evidence type="ECO:0000256" key="3">
    <source>
        <dbReference type="ARBA" id="ARBA00022448"/>
    </source>
</evidence>
<accession>L8WZZ2</accession>
<evidence type="ECO:0000259" key="7">
    <source>
        <dbReference type="SMART" id="SM00893"/>
    </source>
</evidence>
<dbReference type="OrthoDB" id="276685at2759"/>
<reference evidence="8 9" key="1">
    <citation type="journal article" date="2013" name="Nat. Commun.">
        <title>The evolution and pathogenic mechanisms of the rice sheath blight pathogen.</title>
        <authorList>
            <person name="Zheng A."/>
            <person name="Lin R."/>
            <person name="Xu L."/>
            <person name="Qin P."/>
            <person name="Tang C."/>
            <person name="Ai P."/>
            <person name="Zhang D."/>
            <person name="Liu Y."/>
            <person name="Sun Z."/>
            <person name="Feng H."/>
            <person name="Wang Y."/>
            <person name="Chen Y."/>
            <person name="Liang X."/>
            <person name="Fu R."/>
            <person name="Li Q."/>
            <person name="Zhang J."/>
            <person name="Yu X."/>
            <person name="Xie Z."/>
            <person name="Ding L."/>
            <person name="Guan P."/>
            <person name="Tang J."/>
            <person name="Liang Y."/>
            <person name="Wang S."/>
            <person name="Deng Q."/>
            <person name="Li S."/>
            <person name="Zhu J."/>
            <person name="Wang L."/>
            <person name="Liu H."/>
            <person name="Li P."/>
        </authorList>
    </citation>
    <scope>NUCLEOTIDE SEQUENCE [LARGE SCALE GENOMIC DNA]</scope>
    <source>
        <strain evidence="9">AG-1 IA</strain>
    </source>
</reference>
<protein>
    <recommendedName>
        <fullName evidence="6">Probable electron transfer flavoprotein subunit beta</fullName>
    </recommendedName>
</protein>
<dbReference type="GO" id="GO:0005759">
    <property type="term" value="C:mitochondrial matrix"/>
    <property type="evidence" value="ECO:0007669"/>
    <property type="project" value="UniProtKB-SubCell"/>
</dbReference>
<keyword evidence="9" id="KW-1185">Reference proteome</keyword>
<dbReference type="STRING" id="983506.L8WZZ2"/>
<keyword evidence="4" id="KW-0249">Electron transport</keyword>
<dbReference type="FunFam" id="3.40.50.620:FF:000011">
    <property type="entry name" value="Electron transfer flavoprotein subunit beta"/>
    <property type="match status" value="1"/>
</dbReference>
<proteinExistence type="inferred from homology"/>
<dbReference type="SUPFAM" id="SSF52402">
    <property type="entry name" value="Adenine nucleotide alpha hydrolases-like"/>
    <property type="match status" value="1"/>
</dbReference>
<evidence type="ECO:0000256" key="5">
    <source>
        <dbReference type="ARBA" id="ARBA00025416"/>
    </source>
</evidence>
<dbReference type="InterPro" id="IPR012255">
    <property type="entry name" value="ETF_b"/>
</dbReference>
<feature type="domain" description="Electron transfer flavoprotein alpha/beta-subunit N-terminal" evidence="7">
    <location>
        <begin position="28"/>
        <end position="235"/>
    </location>
</feature>
<evidence type="ECO:0000256" key="1">
    <source>
        <dbReference type="ARBA" id="ARBA00004305"/>
    </source>
</evidence>
<organism evidence="8 9">
    <name type="scientific">Thanatephorus cucumeris (strain AG1-IA)</name>
    <name type="common">Rice sheath blight fungus</name>
    <name type="synonym">Rhizoctonia solani</name>
    <dbReference type="NCBI Taxonomy" id="983506"/>
    <lineage>
        <taxon>Eukaryota</taxon>
        <taxon>Fungi</taxon>
        <taxon>Dikarya</taxon>
        <taxon>Basidiomycota</taxon>
        <taxon>Agaricomycotina</taxon>
        <taxon>Agaricomycetes</taxon>
        <taxon>Cantharellales</taxon>
        <taxon>Ceratobasidiaceae</taxon>
        <taxon>Rhizoctonia</taxon>
        <taxon>Rhizoctonia solani AG-1</taxon>
    </lineage>
</organism>
<dbReference type="HOGENOM" id="CLU_060196_0_0_1"/>
<dbReference type="EMBL" id="AFRT01000859">
    <property type="protein sequence ID" value="ELU42328.1"/>
    <property type="molecule type" value="Genomic_DNA"/>
</dbReference>
<comment type="similarity">
    <text evidence="2">Belongs to the ETF beta-subunit/FixA family.</text>
</comment>
<dbReference type="PANTHER" id="PTHR21294">
    <property type="entry name" value="ELECTRON TRANSFER FLAVOPROTEIN BETA-SUBUNIT"/>
    <property type="match status" value="1"/>
</dbReference>
<dbReference type="InterPro" id="IPR014729">
    <property type="entry name" value="Rossmann-like_a/b/a_fold"/>
</dbReference>
<keyword evidence="3" id="KW-0813">Transport</keyword>
<comment type="caution">
    <text evidence="8">The sequence shown here is derived from an EMBL/GenBank/DDBJ whole genome shotgun (WGS) entry which is preliminary data.</text>
</comment>
<dbReference type="PANTHER" id="PTHR21294:SF8">
    <property type="entry name" value="ELECTRON TRANSFER FLAVOPROTEIN SUBUNIT BETA"/>
    <property type="match status" value="1"/>
</dbReference>
<dbReference type="SMART" id="SM00893">
    <property type="entry name" value="ETF"/>
    <property type="match status" value="1"/>
</dbReference>
<dbReference type="Pfam" id="PF01012">
    <property type="entry name" value="ETF"/>
    <property type="match status" value="1"/>
</dbReference>
<dbReference type="InterPro" id="IPR000049">
    <property type="entry name" value="ET-Flavoprotein_bsu_CS"/>
</dbReference>
<dbReference type="GO" id="GO:0009055">
    <property type="term" value="F:electron transfer activity"/>
    <property type="evidence" value="ECO:0007669"/>
    <property type="project" value="InterPro"/>
</dbReference>